<evidence type="ECO:0000313" key="2">
    <source>
        <dbReference type="Proteomes" id="UP000440694"/>
    </source>
</evidence>
<name>A0A6I3KME0_9HYPH</name>
<keyword evidence="2" id="KW-1185">Reference proteome</keyword>
<sequence length="129" mass="13770">MTARITMLRNFFAYGTLAGSLWTSLALGDVPARAPSAASRSVEPLGLTVEDCWRRATGVITAALASFERVKSLHAAAARQLDSADYALTQLLNDLRPAMALPADVSGLRAILAEADRPSPERYRKALAA</sequence>
<evidence type="ECO:0000313" key="1">
    <source>
        <dbReference type="EMBL" id="MTD95080.1"/>
    </source>
</evidence>
<accession>A0A6I3KME0</accession>
<dbReference type="AlphaFoldDB" id="A0A6I3KME0"/>
<protein>
    <submittedName>
        <fullName evidence="1">Uncharacterized protein</fullName>
    </submittedName>
</protein>
<reference evidence="1 2" key="1">
    <citation type="submission" date="2019-11" db="EMBL/GenBank/DDBJ databases">
        <title>Identification of a novel strain.</title>
        <authorList>
            <person name="Xu Q."/>
            <person name="Wang G."/>
        </authorList>
    </citation>
    <scope>NUCLEOTIDE SEQUENCE [LARGE SCALE GENOMIC DNA]</scope>
    <source>
        <strain evidence="2">xq</strain>
    </source>
</reference>
<gene>
    <name evidence="1" type="ORF">GIW81_12130</name>
</gene>
<dbReference type="RefSeq" id="WP_154739425.1">
    <property type="nucleotide sequence ID" value="NZ_WMBQ01000001.1"/>
</dbReference>
<proteinExistence type="predicted"/>
<organism evidence="1 2">
    <name type="scientific">Hyphomicrobium album</name>
    <dbReference type="NCBI Taxonomy" id="2665159"/>
    <lineage>
        <taxon>Bacteria</taxon>
        <taxon>Pseudomonadati</taxon>
        <taxon>Pseudomonadota</taxon>
        <taxon>Alphaproteobacteria</taxon>
        <taxon>Hyphomicrobiales</taxon>
        <taxon>Hyphomicrobiaceae</taxon>
        <taxon>Hyphomicrobium</taxon>
    </lineage>
</organism>
<dbReference type="Proteomes" id="UP000440694">
    <property type="component" value="Unassembled WGS sequence"/>
</dbReference>
<comment type="caution">
    <text evidence="1">The sequence shown here is derived from an EMBL/GenBank/DDBJ whole genome shotgun (WGS) entry which is preliminary data.</text>
</comment>
<dbReference type="EMBL" id="WMBQ01000001">
    <property type="protein sequence ID" value="MTD95080.1"/>
    <property type="molecule type" value="Genomic_DNA"/>
</dbReference>